<accession>A0ABT8F7I0</accession>
<evidence type="ECO:0000313" key="5">
    <source>
        <dbReference type="EMBL" id="MDN4166432.1"/>
    </source>
</evidence>
<evidence type="ECO:0000259" key="4">
    <source>
        <dbReference type="PROSITE" id="PS50110"/>
    </source>
</evidence>
<dbReference type="RefSeq" id="WP_320004970.1">
    <property type="nucleotide sequence ID" value="NZ_JAUHJS010000007.1"/>
</dbReference>
<sequence>MKQPILFSVDDDPQVLRAVTRDLKNRFRQEYRVLSTTSAQEALDSLIELKNKGEVVALFLSDQRMPEMLGVEFLEKAKTFYPEAKRVLLTAYSDTDAAIKAINDVRLDYYLMKPWDPPEEKFYPVMHDLLEEWQSQVIPDFAGMRLIGYQFSPQAHKIKDFLSGNLLPYQWLDAALAPQAQELMELNQIKPEHLPVLFFEDGSFLSQPELPAIAARIGLNPKASSELYDVVIIGAGPAGLGAAVYGASEGLKTALIEKRAPGGQAGTSSRIENYLGFPTGLSGSDLARRAITQATRFGTEFLAPQEVMQIEVEGPYKILYLADGSKISSKAVVITTGVSYRQLETPGLSSFTGAGVYYGAANTEAHACKEKDIYVVGGGNSAGQAAMYLSQFAKHVYIVIRKPDLTATMSAYLIEQIAQTENITVLGHTEITEATGDQHLQSISLHNRKSDERRTVPAGGVFIFIGAKPYTDWVPSSIVKDDKGFIRTGREVVLEENGKKKWKLKRDPYLLETSLPGVFAAGDVRSGAMNRVASAVGEGAMSISFVHKYLAEI</sequence>
<reference evidence="5" key="1">
    <citation type="submission" date="2023-06" db="EMBL/GenBank/DDBJ databases">
        <title>Cytophagales bacterium Strain LB-30, isolated from soil.</title>
        <authorList>
            <person name="Liu B."/>
        </authorList>
    </citation>
    <scope>NUCLEOTIDE SEQUENCE</scope>
    <source>
        <strain evidence="5">LB-30</strain>
    </source>
</reference>
<dbReference type="InterPro" id="IPR023753">
    <property type="entry name" value="FAD/NAD-binding_dom"/>
</dbReference>
<keyword evidence="3" id="KW-0597">Phosphoprotein</keyword>
<organism evidence="5 6">
    <name type="scientific">Shiella aurantiaca</name>
    <dbReference type="NCBI Taxonomy" id="3058365"/>
    <lineage>
        <taxon>Bacteria</taxon>
        <taxon>Pseudomonadati</taxon>
        <taxon>Bacteroidota</taxon>
        <taxon>Cytophagia</taxon>
        <taxon>Cytophagales</taxon>
        <taxon>Shiellaceae</taxon>
        <taxon>Shiella</taxon>
    </lineage>
</organism>
<dbReference type="EMBL" id="JAUHJS010000007">
    <property type="protein sequence ID" value="MDN4166432.1"/>
    <property type="molecule type" value="Genomic_DNA"/>
</dbReference>
<keyword evidence="2" id="KW-0560">Oxidoreductase</keyword>
<feature type="domain" description="Response regulatory" evidence="4">
    <location>
        <begin position="5"/>
        <end position="128"/>
    </location>
</feature>
<dbReference type="Proteomes" id="UP001168552">
    <property type="component" value="Unassembled WGS sequence"/>
</dbReference>
<dbReference type="SUPFAM" id="SSF52172">
    <property type="entry name" value="CheY-like"/>
    <property type="match status" value="1"/>
</dbReference>
<proteinExistence type="predicted"/>
<comment type="caution">
    <text evidence="5">The sequence shown here is derived from an EMBL/GenBank/DDBJ whole genome shotgun (WGS) entry which is preliminary data.</text>
</comment>
<dbReference type="InterPro" id="IPR036188">
    <property type="entry name" value="FAD/NAD-bd_sf"/>
</dbReference>
<dbReference type="Pfam" id="PF00072">
    <property type="entry name" value="Response_reg"/>
    <property type="match status" value="1"/>
</dbReference>
<gene>
    <name evidence="5" type="ORF">QWY31_13055</name>
</gene>
<feature type="modified residue" description="4-aspartylphosphate" evidence="3">
    <location>
        <position position="62"/>
    </location>
</feature>
<dbReference type="InterPro" id="IPR001789">
    <property type="entry name" value="Sig_transdc_resp-reg_receiver"/>
</dbReference>
<evidence type="ECO:0000256" key="2">
    <source>
        <dbReference type="ARBA" id="ARBA00023002"/>
    </source>
</evidence>
<dbReference type="SMART" id="SM00448">
    <property type="entry name" value="REC"/>
    <property type="match status" value="1"/>
</dbReference>
<keyword evidence="1" id="KW-0285">Flavoprotein</keyword>
<dbReference type="InterPro" id="IPR050097">
    <property type="entry name" value="Ferredoxin-NADP_redctase_2"/>
</dbReference>
<protein>
    <submittedName>
        <fullName evidence="5">FAD-dependent oxidoreductase</fullName>
    </submittedName>
</protein>
<dbReference type="Pfam" id="PF07992">
    <property type="entry name" value="Pyr_redox_2"/>
    <property type="match status" value="1"/>
</dbReference>
<keyword evidence="6" id="KW-1185">Reference proteome</keyword>
<dbReference type="CDD" id="cd17595">
    <property type="entry name" value="REC_TrxB"/>
    <property type="match status" value="1"/>
</dbReference>
<dbReference type="Gene3D" id="3.50.50.60">
    <property type="entry name" value="FAD/NAD(P)-binding domain"/>
    <property type="match status" value="2"/>
</dbReference>
<dbReference type="PRINTS" id="PR00368">
    <property type="entry name" value="FADPNR"/>
</dbReference>
<name>A0ABT8F7I0_9BACT</name>
<dbReference type="SUPFAM" id="SSF51905">
    <property type="entry name" value="FAD/NAD(P)-binding domain"/>
    <property type="match status" value="1"/>
</dbReference>
<evidence type="ECO:0000313" key="6">
    <source>
        <dbReference type="Proteomes" id="UP001168552"/>
    </source>
</evidence>
<dbReference type="PROSITE" id="PS50110">
    <property type="entry name" value="RESPONSE_REGULATORY"/>
    <property type="match status" value="1"/>
</dbReference>
<evidence type="ECO:0000256" key="1">
    <source>
        <dbReference type="ARBA" id="ARBA00022630"/>
    </source>
</evidence>
<evidence type="ECO:0000256" key="3">
    <source>
        <dbReference type="PROSITE-ProRule" id="PRU00169"/>
    </source>
</evidence>
<dbReference type="InterPro" id="IPR011006">
    <property type="entry name" value="CheY-like_superfamily"/>
</dbReference>
<dbReference type="Gene3D" id="3.40.50.2300">
    <property type="match status" value="1"/>
</dbReference>
<dbReference type="PRINTS" id="PR00469">
    <property type="entry name" value="PNDRDTASEII"/>
</dbReference>
<dbReference type="PANTHER" id="PTHR48105">
    <property type="entry name" value="THIOREDOXIN REDUCTASE 1-RELATED-RELATED"/>
    <property type="match status" value="1"/>
</dbReference>